<evidence type="ECO:0000256" key="1">
    <source>
        <dbReference type="SAM" id="MobiDB-lite"/>
    </source>
</evidence>
<proteinExistence type="predicted"/>
<accession>A0A2A4T9V7</accession>
<evidence type="ECO:0000313" key="3">
    <source>
        <dbReference type="Proteomes" id="UP000218113"/>
    </source>
</evidence>
<dbReference type="NCBIfam" id="NF040882">
    <property type="entry name" value="cfpA_ASD"/>
    <property type="match status" value="1"/>
</dbReference>
<dbReference type="EMBL" id="NVSR01000010">
    <property type="protein sequence ID" value="PCI29767.1"/>
    <property type="molecule type" value="Genomic_DNA"/>
</dbReference>
<gene>
    <name evidence="2" type="ORF">COB67_03205</name>
</gene>
<dbReference type="InterPro" id="IPR053574">
    <property type="entry name" value="Cyto_Filament_Comp"/>
</dbReference>
<sequence>MARGSFPKGPSFVHPEKASAIGSRNSMHRQNRDENEESRQVIDEEVDKILRHVSAKLPPEVLEKLHVGGNVKEILHNYYNQNFQNMLNRYLVTVEDEMSKKFHNIVDEEEAQSLDSYQPRSVGKLIDHLGNEQQFTSAATDQSIVNIYGSLQGQIQQGTTELEQATDKLLTERRDIGAFVQGKNAYSIVKCLFSDNPFKPETVEDIDLVINITEGELLEPIFHYQKAAESIIRDILSARIIGRIDQEVQELDSKLSAEGQGLDESEKIFEQLKRLESYMEGDDESIAQARKTVEDFLKTISGLSSEVDVDEYDSLNIRENVQKIMEDEKLRTQGFNQAVTAMTSILDSSRLGYQHIETFKNSRQVVIREYEDTNYHVLPDERYSITLSYYDDLQLREMRTAYCQQLDEFESEAQKLWQVFERVYQGLKETEGFSDYDSVTENHLGTKGRGHGEVGNTEKLWDEISFIQPEKSSQEKLNETFAEKRRYLTNKFKILRTKIQDLFVMEYPEHRIILDQRLDFLEEEFRQFNRSHNPFHVQPGLLVKATISTIKRQEVTMNGMSNVLNEFLNRISSGFKDTAIEEHHRQTINLEQVKSFSGSPEEVTV</sequence>
<protein>
    <submittedName>
        <fullName evidence="2">Cytochrome C oxidase subunit II</fullName>
    </submittedName>
</protein>
<evidence type="ECO:0000313" key="2">
    <source>
        <dbReference type="EMBL" id="PCI29767.1"/>
    </source>
</evidence>
<feature type="compositionally biased region" description="Basic and acidic residues" evidence="1">
    <location>
        <begin position="30"/>
        <end position="39"/>
    </location>
</feature>
<dbReference type="Proteomes" id="UP000218113">
    <property type="component" value="Unassembled WGS sequence"/>
</dbReference>
<comment type="caution">
    <text evidence="2">The sequence shown here is derived from an EMBL/GenBank/DDBJ whole genome shotgun (WGS) entry which is preliminary data.</text>
</comment>
<reference evidence="3" key="1">
    <citation type="submission" date="2017-08" db="EMBL/GenBank/DDBJ databases">
        <title>A dynamic microbial community with high functional redundancy inhabits the cold, oxic subseafloor aquifer.</title>
        <authorList>
            <person name="Tully B.J."/>
            <person name="Wheat C.G."/>
            <person name="Glazer B.T."/>
            <person name="Huber J.A."/>
        </authorList>
    </citation>
    <scope>NUCLEOTIDE SEQUENCE [LARGE SCALE GENOMIC DNA]</scope>
</reference>
<name>A0A2A4T9V7_9DELT</name>
<dbReference type="AlphaFoldDB" id="A0A2A4T9V7"/>
<organism evidence="2 3">
    <name type="scientific">SAR324 cluster bacterium</name>
    <dbReference type="NCBI Taxonomy" id="2024889"/>
    <lineage>
        <taxon>Bacteria</taxon>
        <taxon>Deltaproteobacteria</taxon>
        <taxon>SAR324 cluster</taxon>
    </lineage>
</organism>
<feature type="region of interest" description="Disordered" evidence="1">
    <location>
        <begin position="1"/>
        <end position="39"/>
    </location>
</feature>